<dbReference type="InterPro" id="IPR011990">
    <property type="entry name" value="TPR-like_helical_dom_sf"/>
</dbReference>
<dbReference type="RefSeq" id="WP_121918197.1">
    <property type="nucleotide sequence ID" value="NZ_REFV01000014.1"/>
</dbReference>
<keyword evidence="2" id="KW-1185">Reference proteome</keyword>
<evidence type="ECO:0000313" key="1">
    <source>
        <dbReference type="EMBL" id="RMB56777.1"/>
    </source>
</evidence>
<protein>
    <submittedName>
        <fullName evidence="1">Uncharacterized protein</fullName>
    </submittedName>
</protein>
<sequence length="250" mass="28102">MDEKTILLFDNYLQGVLSLQEQRDLEARIAKEPELADAFTIFKEVNGHLSHTFSQERSDFKNTIERSANAYFEDANSPRGTISGNSPSKVIALKPWRYLVAASVVLFFGVMLWMNFQSASYADYAFDGTISLTERSGGELAFAKAEKAFNSQSYEEAILFFDTILSNDPENAEVAYYKGIALVELGKHAEAESLFEQLAQGGSVYKYKALWYNGLSHLKRKDIEGAKTILNKIPSDAEDYEKAQELLDKL</sequence>
<dbReference type="Proteomes" id="UP000281985">
    <property type="component" value="Unassembled WGS sequence"/>
</dbReference>
<evidence type="ECO:0000313" key="2">
    <source>
        <dbReference type="Proteomes" id="UP000281985"/>
    </source>
</evidence>
<reference evidence="1 2" key="1">
    <citation type="submission" date="2018-10" db="EMBL/GenBank/DDBJ databases">
        <title>Dokdonia luteus sp. nov., isolated from sea water.</title>
        <authorList>
            <person name="Zhou L.Y."/>
            <person name="Du Z.J."/>
        </authorList>
    </citation>
    <scope>NUCLEOTIDE SEQUENCE [LARGE SCALE GENOMIC DNA]</scope>
    <source>
        <strain evidence="1 2">SH27</strain>
    </source>
</reference>
<comment type="caution">
    <text evidence="1">The sequence shown here is derived from an EMBL/GenBank/DDBJ whole genome shotgun (WGS) entry which is preliminary data.</text>
</comment>
<name>A0A3M0FXX3_9FLAO</name>
<dbReference type="EMBL" id="REFV01000014">
    <property type="protein sequence ID" value="RMB56777.1"/>
    <property type="molecule type" value="Genomic_DNA"/>
</dbReference>
<dbReference type="Pfam" id="PF14559">
    <property type="entry name" value="TPR_19"/>
    <property type="match status" value="1"/>
</dbReference>
<dbReference type="AlphaFoldDB" id="A0A3M0FXX3"/>
<gene>
    <name evidence="1" type="ORF">EAX61_13325</name>
</gene>
<organism evidence="1 2">
    <name type="scientific">Dokdonia sinensis</name>
    <dbReference type="NCBI Taxonomy" id="2479847"/>
    <lineage>
        <taxon>Bacteria</taxon>
        <taxon>Pseudomonadati</taxon>
        <taxon>Bacteroidota</taxon>
        <taxon>Flavobacteriia</taxon>
        <taxon>Flavobacteriales</taxon>
        <taxon>Flavobacteriaceae</taxon>
        <taxon>Dokdonia</taxon>
    </lineage>
</organism>
<dbReference type="OrthoDB" id="979271at2"/>
<dbReference type="SUPFAM" id="SSF48452">
    <property type="entry name" value="TPR-like"/>
    <property type="match status" value="1"/>
</dbReference>
<proteinExistence type="predicted"/>
<dbReference type="Gene3D" id="1.25.40.10">
    <property type="entry name" value="Tetratricopeptide repeat domain"/>
    <property type="match status" value="1"/>
</dbReference>
<accession>A0A3M0FXX3</accession>